<evidence type="ECO:0000256" key="5">
    <source>
        <dbReference type="ARBA" id="ARBA00022692"/>
    </source>
</evidence>
<dbReference type="RefSeq" id="WP_345506996.1">
    <property type="nucleotide sequence ID" value="NZ_BAABIW010000011.1"/>
</dbReference>
<feature type="transmembrane region" description="Helical" evidence="9">
    <location>
        <begin position="55"/>
        <end position="73"/>
    </location>
</feature>
<feature type="transmembrane region" description="Helical" evidence="9">
    <location>
        <begin position="256"/>
        <end position="273"/>
    </location>
</feature>
<feature type="transmembrane region" description="Helical" evidence="9">
    <location>
        <begin position="79"/>
        <end position="101"/>
    </location>
</feature>
<keyword evidence="5 9" id="KW-0812">Transmembrane</keyword>
<keyword evidence="4" id="KW-1003">Cell membrane</keyword>
<evidence type="ECO:0000256" key="3">
    <source>
        <dbReference type="ARBA" id="ARBA00022448"/>
    </source>
</evidence>
<keyword evidence="6 9" id="KW-1133">Transmembrane helix</keyword>
<evidence type="ECO:0000256" key="9">
    <source>
        <dbReference type="SAM" id="Phobius"/>
    </source>
</evidence>
<dbReference type="PANTHER" id="PTHR21716">
    <property type="entry name" value="TRANSMEMBRANE PROTEIN"/>
    <property type="match status" value="1"/>
</dbReference>
<evidence type="ECO:0000256" key="1">
    <source>
        <dbReference type="ARBA" id="ARBA00004651"/>
    </source>
</evidence>
<comment type="similarity">
    <text evidence="2">Belongs to the autoinducer-2 exporter (AI-2E) (TC 2.A.86) family.</text>
</comment>
<feature type="region of interest" description="Disordered" evidence="8">
    <location>
        <begin position="393"/>
        <end position="436"/>
    </location>
</feature>
<keyword evidence="11" id="KW-1185">Reference proteome</keyword>
<protein>
    <submittedName>
        <fullName evidence="10">AI-2E family transporter</fullName>
    </submittedName>
</protein>
<accession>A0ABP9JAS5</accession>
<reference evidence="11" key="1">
    <citation type="journal article" date="2019" name="Int. J. Syst. Evol. Microbiol.">
        <title>The Global Catalogue of Microorganisms (GCM) 10K type strain sequencing project: providing services to taxonomists for standard genome sequencing and annotation.</title>
        <authorList>
            <consortium name="The Broad Institute Genomics Platform"/>
            <consortium name="The Broad Institute Genome Sequencing Center for Infectious Disease"/>
            <person name="Wu L."/>
            <person name="Ma J."/>
        </authorList>
    </citation>
    <scope>NUCLEOTIDE SEQUENCE [LARGE SCALE GENOMIC DNA]</scope>
    <source>
        <strain evidence="11">JCM 17687</strain>
    </source>
</reference>
<dbReference type="Proteomes" id="UP001500427">
    <property type="component" value="Unassembled WGS sequence"/>
</dbReference>
<evidence type="ECO:0000256" key="2">
    <source>
        <dbReference type="ARBA" id="ARBA00009773"/>
    </source>
</evidence>
<keyword evidence="3" id="KW-0813">Transport</keyword>
<evidence type="ECO:0000256" key="8">
    <source>
        <dbReference type="SAM" id="MobiDB-lite"/>
    </source>
</evidence>
<feature type="transmembrane region" description="Helical" evidence="9">
    <location>
        <begin position="349"/>
        <end position="380"/>
    </location>
</feature>
<feature type="transmembrane region" description="Helical" evidence="9">
    <location>
        <begin position="313"/>
        <end position="329"/>
    </location>
</feature>
<proteinExistence type="inferred from homology"/>
<evidence type="ECO:0000256" key="4">
    <source>
        <dbReference type="ARBA" id="ARBA00022475"/>
    </source>
</evidence>
<comment type="subcellular location">
    <subcellularLocation>
        <location evidence="1">Cell membrane</location>
        <topology evidence="1">Multi-pass membrane protein</topology>
    </subcellularLocation>
</comment>
<name>A0ABP9JAS5_9MICO</name>
<evidence type="ECO:0000256" key="6">
    <source>
        <dbReference type="ARBA" id="ARBA00022989"/>
    </source>
</evidence>
<evidence type="ECO:0000313" key="10">
    <source>
        <dbReference type="EMBL" id="GAA5024500.1"/>
    </source>
</evidence>
<evidence type="ECO:0000313" key="11">
    <source>
        <dbReference type="Proteomes" id="UP001500427"/>
    </source>
</evidence>
<feature type="transmembrane region" description="Helical" evidence="9">
    <location>
        <begin position="186"/>
        <end position="214"/>
    </location>
</feature>
<feature type="transmembrane region" description="Helical" evidence="9">
    <location>
        <begin position="113"/>
        <end position="134"/>
    </location>
</feature>
<keyword evidence="7 9" id="KW-0472">Membrane</keyword>
<dbReference type="PANTHER" id="PTHR21716:SF53">
    <property type="entry name" value="PERMEASE PERM-RELATED"/>
    <property type="match status" value="1"/>
</dbReference>
<comment type="caution">
    <text evidence="10">The sequence shown here is derived from an EMBL/GenBank/DDBJ whole genome shotgun (WGS) entry which is preliminary data.</text>
</comment>
<sequence>MSADDRRDPAEPSPDVATAQHQAIRERHAQHEMPGVPFGEQARWIAITPANARRVTLIVVSAIVLLSIASWAFDAMGSFLFLLLLSWLLSIAMEPVVLWLVRHGVRRGLATGLTMLAMLLVFAGLGELFGQVFVSQLSQLGSQLPGAVTSAIDWVNSSFGTTFDISQIQQALSLTPDKLGELAGKYGGGIIGIFGSVVTFLFDSLTILVFAYYFSADSPRLRQTIGSWLPQRYQRVFVTVWTISVEKTGGYVVSKLVLAALSAVFHVAFFWFIDVPFWLPLGIFAGIVGQFIPTIGTYIGVALPALFAVLERPLSALWIAIFATVYQQIENYVFTPRISRRTMDVHPAVALGSVIAGAALFGPIGALIGIPVAAVALAIVDTFSKRHELLPELARLEPESDDDEERDGGKGPDEKGDGKRADERSDPRDEKARATP</sequence>
<dbReference type="Pfam" id="PF01594">
    <property type="entry name" value="AI-2E_transport"/>
    <property type="match status" value="1"/>
</dbReference>
<dbReference type="InterPro" id="IPR002549">
    <property type="entry name" value="AI-2E-like"/>
</dbReference>
<gene>
    <name evidence="10" type="ORF">GCM10023258_16590</name>
</gene>
<feature type="transmembrane region" description="Helical" evidence="9">
    <location>
        <begin position="279"/>
        <end position="301"/>
    </location>
</feature>
<dbReference type="EMBL" id="BAABIW010000011">
    <property type="protein sequence ID" value="GAA5024500.1"/>
    <property type="molecule type" value="Genomic_DNA"/>
</dbReference>
<organism evidence="10 11">
    <name type="scientific">Terrabacter aeriphilus</name>
    <dbReference type="NCBI Taxonomy" id="515662"/>
    <lineage>
        <taxon>Bacteria</taxon>
        <taxon>Bacillati</taxon>
        <taxon>Actinomycetota</taxon>
        <taxon>Actinomycetes</taxon>
        <taxon>Micrococcales</taxon>
        <taxon>Intrasporangiaceae</taxon>
        <taxon>Terrabacter</taxon>
    </lineage>
</organism>
<feature type="compositionally biased region" description="Basic and acidic residues" evidence="8">
    <location>
        <begin position="407"/>
        <end position="436"/>
    </location>
</feature>
<evidence type="ECO:0000256" key="7">
    <source>
        <dbReference type="ARBA" id="ARBA00023136"/>
    </source>
</evidence>